<dbReference type="GeneTree" id="ENSGT00950000186001"/>
<keyword evidence="4" id="KW-1185">Reference proteome</keyword>
<feature type="region of interest" description="Disordered" evidence="2">
    <location>
        <begin position="41"/>
        <end position="66"/>
    </location>
</feature>
<organism evidence="3 4">
    <name type="scientific">Oryctolagus cuniculus</name>
    <name type="common">Rabbit</name>
    <dbReference type="NCBI Taxonomy" id="9986"/>
    <lineage>
        <taxon>Eukaryota</taxon>
        <taxon>Metazoa</taxon>
        <taxon>Chordata</taxon>
        <taxon>Craniata</taxon>
        <taxon>Vertebrata</taxon>
        <taxon>Euteleostomi</taxon>
        <taxon>Mammalia</taxon>
        <taxon>Eutheria</taxon>
        <taxon>Euarchontoglires</taxon>
        <taxon>Glires</taxon>
        <taxon>Lagomorpha</taxon>
        <taxon>Leporidae</taxon>
        <taxon>Oryctolagus</taxon>
    </lineage>
</organism>
<dbReference type="Proteomes" id="UP000001811">
    <property type="component" value="Unplaced"/>
</dbReference>
<evidence type="ECO:0000313" key="4">
    <source>
        <dbReference type="Proteomes" id="UP000001811"/>
    </source>
</evidence>
<feature type="coiled-coil region" evidence="1">
    <location>
        <begin position="216"/>
        <end position="243"/>
    </location>
</feature>
<proteinExistence type="predicted"/>
<evidence type="ECO:0000256" key="1">
    <source>
        <dbReference type="SAM" id="Coils"/>
    </source>
</evidence>
<dbReference type="InParanoid" id="A0A5F9D673"/>
<dbReference type="AlphaFoldDB" id="A0A5F9D673"/>
<feature type="region of interest" description="Disordered" evidence="2">
    <location>
        <begin position="83"/>
        <end position="125"/>
    </location>
</feature>
<dbReference type="Ensembl" id="ENSOCUT00000050236.1">
    <property type="protein sequence ID" value="ENSOCUP00000041353.1"/>
    <property type="gene ID" value="ENSOCUG00000000809.3"/>
</dbReference>
<evidence type="ECO:0000313" key="3">
    <source>
        <dbReference type="Ensembl" id="ENSOCUP00000041353.1"/>
    </source>
</evidence>
<dbReference type="Bgee" id="ENSOCUG00000000809">
    <property type="expression patterns" value="Expressed in testis and 1 other cell type or tissue"/>
</dbReference>
<name>A0A5F9D673_RABIT</name>
<protein>
    <submittedName>
        <fullName evidence="3">Uncharacterized protein</fullName>
    </submittedName>
</protein>
<feature type="region of interest" description="Disordered" evidence="2">
    <location>
        <begin position="292"/>
        <end position="323"/>
    </location>
</feature>
<accession>A0A5F9D673</accession>
<evidence type="ECO:0000256" key="2">
    <source>
        <dbReference type="SAM" id="MobiDB-lite"/>
    </source>
</evidence>
<reference evidence="3" key="3">
    <citation type="submission" date="2025-09" db="UniProtKB">
        <authorList>
            <consortium name="Ensembl"/>
        </authorList>
    </citation>
    <scope>IDENTIFICATION</scope>
    <source>
        <strain evidence="3">Thorbecke</strain>
    </source>
</reference>
<sequence length="323" mass="35247">MQQGVALAGPVSRGPQTSSLILCLGSLPAQWVPSQCLPRGEGGGMGQAGCSALSEGSLSPWNRQPPPTPCTLFRTFKPELCSPRSRRTAHSKSALRPPEKPEDAQAAVEGSTESPYSKQKSDKEVEPTVTFLFTLLNTPEPAEPTLPDPDLEIQEKRFLDQEDWGSQQTSREIRCLQDDCARLREALKTNQVDNLELKKKLQNLPASLYESLKAGAKAIRAEVSAIRAEVRAAQEEALAVQEAMLSQMHTQQQQVGREGRLPGTARSSSLRLYLQPPSSRRAARLVLLPEVPLDHRGQGQPWPGPRPETGHLLGKALGQLNPP</sequence>
<reference evidence="3" key="2">
    <citation type="submission" date="2025-08" db="UniProtKB">
        <authorList>
            <consortium name="Ensembl"/>
        </authorList>
    </citation>
    <scope>IDENTIFICATION</scope>
    <source>
        <strain evidence="3">Thorbecke</strain>
    </source>
</reference>
<reference evidence="3 4" key="1">
    <citation type="journal article" date="2011" name="Nature">
        <title>A high-resolution map of human evolutionary constraint using 29 mammals.</title>
        <authorList>
            <person name="Lindblad-Toh K."/>
            <person name="Garber M."/>
            <person name="Zuk O."/>
            <person name="Lin M.F."/>
            <person name="Parker B.J."/>
            <person name="Washietl S."/>
            <person name="Kheradpour P."/>
            <person name="Ernst J."/>
            <person name="Jordan G."/>
            <person name="Mauceli E."/>
            <person name="Ward L.D."/>
            <person name="Lowe C.B."/>
            <person name="Holloway A.K."/>
            <person name="Clamp M."/>
            <person name="Gnerre S."/>
            <person name="Alfoldi J."/>
            <person name="Beal K."/>
            <person name="Chang J."/>
            <person name="Clawson H."/>
            <person name="Cuff J."/>
            <person name="Di Palma F."/>
            <person name="Fitzgerald S."/>
            <person name="Flicek P."/>
            <person name="Guttman M."/>
            <person name="Hubisz M.J."/>
            <person name="Jaffe D.B."/>
            <person name="Jungreis I."/>
            <person name="Kent W.J."/>
            <person name="Kostka D."/>
            <person name="Lara M."/>
            <person name="Martins A.L."/>
            <person name="Massingham T."/>
            <person name="Moltke I."/>
            <person name="Raney B.J."/>
            <person name="Rasmussen M.D."/>
            <person name="Robinson J."/>
            <person name="Stark A."/>
            <person name="Vilella A.J."/>
            <person name="Wen J."/>
            <person name="Xie X."/>
            <person name="Zody M.C."/>
            <person name="Baldwin J."/>
            <person name="Bloom T."/>
            <person name="Chin C.W."/>
            <person name="Heiman D."/>
            <person name="Nicol R."/>
            <person name="Nusbaum C."/>
            <person name="Young S."/>
            <person name="Wilkinson J."/>
            <person name="Worley K.C."/>
            <person name="Kovar C.L."/>
            <person name="Muzny D.M."/>
            <person name="Gibbs R.A."/>
            <person name="Cree A."/>
            <person name="Dihn H.H."/>
            <person name="Fowler G."/>
            <person name="Jhangiani S."/>
            <person name="Joshi V."/>
            <person name="Lee S."/>
            <person name="Lewis L.R."/>
            <person name="Nazareth L.V."/>
            <person name="Okwuonu G."/>
            <person name="Santibanez J."/>
            <person name="Warren W.C."/>
            <person name="Mardis E.R."/>
            <person name="Weinstock G.M."/>
            <person name="Wilson R.K."/>
            <person name="Delehaunty K."/>
            <person name="Dooling D."/>
            <person name="Fronik C."/>
            <person name="Fulton L."/>
            <person name="Fulton B."/>
            <person name="Graves T."/>
            <person name="Minx P."/>
            <person name="Sodergren E."/>
            <person name="Birney E."/>
            <person name="Margulies E.H."/>
            <person name="Herrero J."/>
            <person name="Green E.D."/>
            <person name="Haussler D."/>
            <person name="Siepel A."/>
            <person name="Goldman N."/>
            <person name="Pollard K.S."/>
            <person name="Pedersen J.S."/>
            <person name="Lander E.S."/>
            <person name="Kellis M."/>
        </authorList>
    </citation>
    <scope>NUCLEOTIDE SEQUENCE [LARGE SCALE GENOMIC DNA]</scope>
    <source>
        <strain evidence="4">Thorbecke</strain>
    </source>
</reference>
<keyword evidence="1" id="KW-0175">Coiled coil</keyword>